<proteinExistence type="inferred from homology"/>
<keyword evidence="3" id="KW-0732">Signal</keyword>
<dbReference type="Gene3D" id="2.20.20.130">
    <property type="match status" value="1"/>
</dbReference>
<feature type="domain" description="RagB/SusD" evidence="6">
    <location>
        <begin position="368"/>
        <end position="485"/>
    </location>
</feature>
<evidence type="ECO:0000256" key="1">
    <source>
        <dbReference type="ARBA" id="ARBA00004442"/>
    </source>
</evidence>
<feature type="domain" description="SusD-like N-terminal" evidence="7">
    <location>
        <begin position="25"/>
        <end position="240"/>
    </location>
</feature>
<comment type="subcellular location">
    <subcellularLocation>
        <location evidence="1">Cell outer membrane</location>
    </subcellularLocation>
</comment>
<dbReference type="GO" id="GO:0009279">
    <property type="term" value="C:cell outer membrane"/>
    <property type="evidence" value="ECO:0007669"/>
    <property type="project" value="UniProtKB-SubCell"/>
</dbReference>
<dbReference type="AlphaFoldDB" id="A0A0S2KNZ7"/>
<dbReference type="InterPro" id="IPR033985">
    <property type="entry name" value="SusD-like_N"/>
</dbReference>
<evidence type="ECO:0000259" key="6">
    <source>
        <dbReference type="Pfam" id="PF07980"/>
    </source>
</evidence>
<name>A0A0S2KNZ7_9BACT</name>
<evidence type="ECO:0000313" key="9">
    <source>
        <dbReference type="Proteomes" id="UP000056252"/>
    </source>
</evidence>
<keyword evidence="9" id="KW-1185">Reference proteome</keyword>
<keyword evidence="4" id="KW-0472">Membrane</keyword>
<dbReference type="Proteomes" id="UP000056252">
    <property type="component" value="Chromosome"/>
</dbReference>
<dbReference type="Pfam" id="PF07980">
    <property type="entry name" value="SusD_RagB"/>
    <property type="match status" value="1"/>
</dbReference>
<evidence type="ECO:0000256" key="2">
    <source>
        <dbReference type="ARBA" id="ARBA00006275"/>
    </source>
</evidence>
<evidence type="ECO:0000259" key="7">
    <source>
        <dbReference type="Pfam" id="PF14322"/>
    </source>
</evidence>
<dbReference type="eggNOG" id="COG2913">
    <property type="taxonomic scope" value="Bacteria"/>
</dbReference>
<reference evidence="9" key="1">
    <citation type="submission" date="2015-11" db="EMBL/GenBank/DDBJ databases">
        <authorList>
            <person name="Holder M.E."/>
            <person name="Ajami N.J."/>
            <person name="Petrosino J.F."/>
        </authorList>
    </citation>
    <scope>NUCLEOTIDE SEQUENCE [LARGE SCALE GENOMIC DNA]</scope>
    <source>
        <strain evidence="9">F0113</strain>
    </source>
</reference>
<sequence>MRRYIVAGIATVLLSVGMNGCTESYLDTSSHSGVSTDGALNTPGLIQSALTGVYYSLFNYRFAGNYAVNIGDIPTDISYWNTKTGHWDDIYQYSLDETNLYLADIWQYGYQIVDNSARIIQAVNAQLAGATEDDKIVLNQYLAEAYALRAYANLVMVNVFAHQVKVNGQDFSAQPGLVISESPIPAKTRVSRSTVGETYTQILSDLQKSLAAFTAAGGDREDKCYIGVAATTALLARTYLYLEDWSHAKTYAQQALNSAEITSLTYTRANYKALYNGGASNTESMFYLDINETQNWSSNSSGTLWSTYNLSPSPKLLGMYASTDVRTAIQTWSSTSTDATPVYGGGKFAAFRTGNPANATHYLVNAPEMFLIIAEANIKLGKLSDAQSALLTVARRNTAITSTTQLPQTLTALYSFLKDERARELFQEGFRLWDLRRWGDKASVEAYSAPNVKFRVTNYDISNLVYPIPADEINTGFGVEQNTDWSKTLP</sequence>
<evidence type="ECO:0000313" key="8">
    <source>
        <dbReference type="EMBL" id="ALO49811.1"/>
    </source>
</evidence>
<dbReference type="STRING" id="76123.AS203_02515"/>
<keyword evidence="5" id="KW-0998">Cell outer membrane</keyword>
<dbReference type="EMBL" id="CP013195">
    <property type="protein sequence ID" value="ALO49811.1"/>
    <property type="molecule type" value="Genomic_DNA"/>
</dbReference>
<dbReference type="InterPro" id="IPR011990">
    <property type="entry name" value="TPR-like_helical_dom_sf"/>
</dbReference>
<comment type="similarity">
    <text evidence="2">Belongs to the SusD family.</text>
</comment>
<evidence type="ECO:0000256" key="5">
    <source>
        <dbReference type="ARBA" id="ARBA00023237"/>
    </source>
</evidence>
<evidence type="ECO:0000256" key="3">
    <source>
        <dbReference type="ARBA" id="ARBA00022729"/>
    </source>
</evidence>
<dbReference type="InterPro" id="IPR012944">
    <property type="entry name" value="SusD_RagB_dom"/>
</dbReference>
<evidence type="ECO:0000256" key="4">
    <source>
        <dbReference type="ARBA" id="ARBA00023136"/>
    </source>
</evidence>
<accession>A0A0S2KNZ7</accession>
<organism evidence="8 9">
    <name type="scientific">Hoylesella enoeca</name>
    <dbReference type="NCBI Taxonomy" id="76123"/>
    <lineage>
        <taxon>Bacteria</taxon>
        <taxon>Pseudomonadati</taxon>
        <taxon>Bacteroidota</taxon>
        <taxon>Bacteroidia</taxon>
        <taxon>Bacteroidales</taxon>
        <taxon>Prevotellaceae</taxon>
        <taxon>Hoylesella</taxon>
    </lineage>
</organism>
<protein>
    <submittedName>
        <fullName evidence="8">Starch-binding protein</fullName>
    </submittedName>
</protein>
<dbReference type="Pfam" id="PF14322">
    <property type="entry name" value="SusD-like_3"/>
    <property type="match status" value="1"/>
</dbReference>
<dbReference type="OrthoDB" id="630434at2"/>
<gene>
    <name evidence="8" type="ORF">AS203_02515</name>
</gene>
<dbReference type="SUPFAM" id="SSF48452">
    <property type="entry name" value="TPR-like"/>
    <property type="match status" value="1"/>
</dbReference>
<dbReference type="Gene3D" id="1.25.40.900">
    <property type="match status" value="1"/>
</dbReference>
<dbReference type="KEGG" id="peo:AS203_02515"/>
<dbReference type="Gene3D" id="1.25.40.390">
    <property type="match status" value="1"/>
</dbReference>